<dbReference type="EMBL" id="JAOTJC010000013">
    <property type="protein sequence ID" value="MCU7555931.1"/>
    <property type="molecule type" value="Genomic_DNA"/>
</dbReference>
<proteinExistence type="predicted"/>
<keyword evidence="2" id="KW-1185">Reference proteome</keyword>
<evidence type="ECO:0000313" key="1">
    <source>
        <dbReference type="EMBL" id="MCU7555931.1"/>
    </source>
</evidence>
<gene>
    <name evidence="1" type="ORF">OCL06_15180</name>
</gene>
<organism evidence="1 2">
    <name type="scientific">Alteromonas salexigens</name>
    <dbReference type="NCBI Taxonomy" id="2982530"/>
    <lineage>
        <taxon>Bacteria</taxon>
        <taxon>Pseudomonadati</taxon>
        <taxon>Pseudomonadota</taxon>
        <taxon>Gammaproteobacteria</taxon>
        <taxon>Alteromonadales</taxon>
        <taxon>Alteromonadaceae</taxon>
        <taxon>Alteromonas/Salinimonas group</taxon>
        <taxon>Alteromonas</taxon>
    </lineage>
</organism>
<dbReference type="Proteomes" id="UP001209257">
    <property type="component" value="Unassembled WGS sequence"/>
</dbReference>
<evidence type="ECO:0000313" key="2">
    <source>
        <dbReference type="Proteomes" id="UP001209257"/>
    </source>
</evidence>
<reference evidence="2" key="1">
    <citation type="submission" date="2023-07" db="EMBL/GenBank/DDBJ databases">
        <title>Study on multiphase classification of strain Alteromonas salexigens isolated from the Yellow Sea.</title>
        <authorList>
            <person name="Sun L."/>
        </authorList>
    </citation>
    <scope>NUCLEOTIDE SEQUENCE [LARGE SCALE GENOMIC DNA]</scope>
    <source>
        <strain evidence="2">ASW11-19</strain>
    </source>
</reference>
<name>A0ABT2VRJ3_9ALTE</name>
<sequence length="41" mass="4871">MTRFFELKIARHPDVSNTYRHPGEGRDLHQVIVKYQLSTTQ</sequence>
<accession>A0ABT2VRJ3</accession>
<dbReference type="RefSeq" id="WP_262996246.1">
    <property type="nucleotide sequence ID" value="NZ_JAOTJC010000013.1"/>
</dbReference>
<protein>
    <submittedName>
        <fullName evidence="1">Uncharacterized protein</fullName>
    </submittedName>
</protein>
<comment type="caution">
    <text evidence="1">The sequence shown here is derived from an EMBL/GenBank/DDBJ whole genome shotgun (WGS) entry which is preliminary data.</text>
</comment>